<feature type="compositionally biased region" description="Basic and acidic residues" evidence="6">
    <location>
        <begin position="13"/>
        <end position="24"/>
    </location>
</feature>
<evidence type="ECO:0000256" key="4">
    <source>
        <dbReference type="ARBA" id="ARBA00023163"/>
    </source>
</evidence>
<name>A0A1J9REI5_9PEZI</name>
<feature type="region of interest" description="Disordered" evidence="6">
    <location>
        <begin position="1"/>
        <end position="31"/>
    </location>
</feature>
<dbReference type="PANTHER" id="PTHR14440">
    <property type="entry name" value="DNA-DIRECTED RNA POLYMERASE I SUBUNIT RPA49"/>
    <property type="match status" value="1"/>
</dbReference>
<comment type="similarity">
    <text evidence="2">Belongs to the eukaryotic RPA49/POLR1E RNA polymerase subunit family.</text>
</comment>
<evidence type="ECO:0000313" key="7">
    <source>
        <dbReference type="EMBL" id="OJD38952.1"/>
    </source>
</evidence>
<evidence type="ECO:0000313" key="8">
    <source>
        <dbReference type="Proteomes" id="UP000183809"/>
    </source>
</evidence>
<keyword evidence="4" id="KW-0804">Transcription</keyword>
<dbReference type="GO" id="GO:0000428">
    <property type="term" value="C:DNA-directed RNA polymerase complex"/>
    <property type="evidence" value="ECO:0007669"/>
    <property type="project" value="UniProtKB-KW"/>
</dbReference>
<evidence type="ECO:0000256" key="2">
    <source>
        <dbReference type="ARBA" id="ARBA00009430"/>
    </source>
</evidence>
<dbReference type="GeneID" id="31014471"/>
<reference evidence="7 8" key="1">
    <citation type="submission" date="2016-10" db="EMBL/GenBank/DDBJ databases">
        <title>Proteomics and genomics reveal pathogen-plant mechanisms compatible with a hemibiotrophic lifestyle of Diplodia corticola.</title>
        <authorList>
            <person name="Fernandes I."/>
            <person name="De Jonge R."/>
            <person name="Van De Peer Y."/>
            <person name="Devreese B."/>
            <person name="Alves A."/>
            <person name="Esteves A.C."/>
        </authorList>
    </citation>
    <scope>NUCLEOTIDE SEQUENCE [LARGE SCALE GENOMIC DNA]</scope>
    <source>
        <strain evidence="7 8">CBS 112549</strain>
    </source>
</reference>
<dbReference type="Proteomes" id="UP000183809">
    <property type="component" value="Unassembled WGS sequence"/>
</dbReference>
<dbReference type="Pfam" id="PF06870">
    <property type="entry name" value="RNA_pol_I_A49"/>
    <property type="match status" value="1"/>
</dbReference>
<proteinExistence type="inferred from homology"/>
<comment type="subcellular location">
    <subcellularLocation>
        <location evidence="1">Nucleus</location>
        <location evidence="1">Nucleolus</location>
    </subcellularLocation>
</comment>
<dbReference type="GO" id="GO:0006351">
    <property type="term" value="P:DNA-templated transcription"/>
    <property type="evidence" value="ECO:0007669"/>
    <property type="project" value="InterPro"/>
</dbReference>
<dbReference type="OrthoDB" id="532500at2759"/>
<dbReference type="AlphaFoldDB" id="A0A1J9REI5"/>
<evidence type="ECO:0000256" key="6">
    <source>
        <dbReference type="SAM" id="MobiDB-lite"/>
    </source>
</evidence>
<dbReference type="GO" id="GO:0005730">
    <property type="term" value="C:nucleolus"/>
    <property type="evidence" value="ECO:0007669"/>
    <property type="project" value="UniProtKB-SubCell"/>
</dbReference>
<dbReference type="InterPro" id="IPR009668">
    <property type="entry name" value="RNA_pol-assoc_fac_A49-like"/>
</dbReference>
<protein>
    <submittedName>
        <fullName evidence="7">A49-like rna polymerase i associated factor</fullName>
    </submittedName>
</protein>
<keyword evidence="3" id="KW-0240">DNA-directed RNA polymerase</keyword>
<sequence length="477" mass="52882">MPDPSEKKRKRNADKTDRPSKKVQIDQPTRPVKLAFLDDSDQLGPVVAATPGVSFSSDLALKPYKKEIDKRRYELLLHSSDHPKLDFSARQERDGTAESLLKHYVGVYDPETGALQVMEARKLVLRSTLRTEAEEMRAQREAAADQERKTNFALRQDLGREFGTKKAKKVLDSITENAINPTAGAAEGKVTDSVAKAVLESVTAATADAPTREALQQAVDENKPRPKANLEATTPAEVYPLDVLIGGDNMRLIEVKAWLESVEKKEDIRTESLFVAKRLVSVGSSKNIKKLKVLKYMLLLIDFMAALKPARNGAKKLPQRADLEKKTNTSGALLDGVRRKFADGNELTKWHVDYLITHVAALSLYVDNFVVDTYDIREDLRLDNKHSVVPYDSPKHHYPHLSRHTYDGIVIFASSQQDTGLEGILFSLVFQATHQCHGIRQVTPTTVTTTAVARNGLDCEPIAANDGIVLSGSLNPD</sequence>
<gene>
    <name evidence="7" type="ORF">BKCO1_30005</name>
</gene>
<keyword evidence="5" id="KW-0539">Nucleus</keyword>
<dbReference type="EMBL" id="MNUE01000003">
    <property type="protein sequence ID" value="OJD38952.1"/>
    <property type="molecule type" value="Genomic_DNA"/>
</dbReference>
<evidence type="ECO:0000256" key="3">
    <source>
        <dbReference type="ARBA" id="ARBA00022478"/>
    </source>
</evidence>
<dbReference type="GO" id="GO:0003677">
    <property type="term" value="F:DNA binding"/>
    <property type="evidence" value="ECO:0007669"/>
    <property type="project" value="InterPro"/>
</dbReference>
<organism evidence="7 8">
    <name type="scientific">Diplodia corticola</name>
    <dbReference type="NCBI Taxonomy" id="236234"/>
    <lineage>
        <taxon>Eukaryota</taxon>
        <taxon>Fungi</taxon>
        <taxon>Dikarya</taxon>
        <taxon>Ascomycota</taxon>
        <taxon>Pezizomycotina</taxon>
        <taxon>Dothideomycetes</taxon>
        <taxon>Dothideomycetes incertae sedis</taxon>
        <taxon>Botryosphaeriales</taxon>
        <taxon>Botryosphaeriaceae</taxon>
        <taxon>Diplodia</taxon>
    </lineage>
</organism>
<keyword evidence="8" id="KW-1185">Reference proteome</keyword>
<evidence type="ECO:0000256" key="5">
    <source>
        <dbReference type="ARBA" id="ARBA00023242"/>
    </source>
</evidence>
<accession>A0A1J9REI5</accession>
<comment type="caution">
    <text evidence="7">The sequence shown here is derived from an EMBL/GenBank/DDBJ whole genome shotgun (WGS) entry which is preliminary data.</text>
</comment>
<dbReference type="STRING" id="236234.A0A1J9REI5"/>
<evidence type="ECO:0000256" key="1">
    <source>
        <dbReference type="ARBA" id="ARBA00004604"/>
    </source>
</evidence>
<dbReference type="RefSeq" id="XP_020134563.1">
    <property type="nucleotide sequence ID" value="XM_020274210.1"/>
</dbReference>